<name>A0ABT6Y5R6_9BACT</name>
<dbReference type="RefSeq" id="WP_283343773.1">
    <property type="nucleotide sequence ID" value="NZ_JASHIF010000004.1"/>
</dbReference>
<keyword evidence="2" id="KW-1185">Reference proteome</keyword>
<protein>
    <recommendedName>
        <fullName evidence="3">Thioredoxin domain-containing protein</fullName>
    </recommendedName>
</protein>
<gene>
    <name evidence="1" type="ORF">QM524_05205</name>
</gene>
<sequence>MYKTYFLLSFFWICILFKSHSAMLYAENIRTTDSTILDIRASKDKPFKFYYKISSIPRYMLVGRDGTIISDNAPRPTNQNIRSFLDEYLKK</sequence>
<evidence type="ECO:0000313" key="1">
    <source>
        <dbReference type="EMBL" id="MDI9858596.1"/>
    </source>
</evidence>
<dbReference type="InterPro" id="IPR036249">
    <property type="entry name" value="Thioredoxin-like_sf"/>
</dbReference>
<organism evidence="1 2">
    <name type="scientific">Flectobacillus roseus</name>
    <dbReference type="NCBI Taxonomy" id="502259"/>
    <lineage>
        <taxon>Bacteria</taxon>
        <taxon>Pseudomonadati</taxon>
        <taxon>Bacteroidota</taxon>
        <taxon>Cytophagia</taxon>
        <taxon>Cytophagales</taxon>
        <taxon>Flectobacillaceae</taxon>
        <taxon>Flectobacillus</taxon>
    </lineage>
</organism>
<dbReference type="Proteomes" id="UP001236507">
    <property type="component" value="Unassembled WGS sequence"/>
</dbReference>
<evidence type="ECO:0000313" key="2">
    <source>
        <dbReference type="Proteomes" id="UP001236507"/>
    </source>
</evidence>
<proteinExistence type="predicted"/>
<evidence type="ECO:0008006" key="3">
    <source>
        <dbReference type="Google" id="ProtNLM"/>
    </source>
</evidence>
<dbReference type="SUPFAM" id="SSF52833">
    <property type="entry name" value="Thioredoxin-like"/>
    <property type="match status" value="1"/>
</dbReference>
<reference evidence="1 2" key="1">
    <citation type="submission" date="2023-05" db="EMBL/GenBank/DDBJ databases">
        <title>Novel species of genus Flectobacillus isolated from stream in China.</title>
        <authorList>
            <person name="Lu H."/>
        </authorList>
    </citation>
    <scope>NUCLEOTIDE SEQUENCE [LARGE SCALE GENOMIC DNA]</scope>
    <source>
        <strain evidence="1 2">KCTC 42575</strain>
    </source>
</reference>
<accession>A0ABT6Y5R6</accession>
<dbReference type="Gene3D" id="3.40.30.10">
    <property type="entry name" value="Glutaredoxin"/>
    <property type="match status" value="1"/>
</dbReference>
<comment type="caution">
    <text evidence="1">The sequence shown here is derived from an EMBL/GenBank/DDBJ whole genome shotgun (WGS) entry which is preliminary data.</text>
</comment>
<dbReference type="EMBL" id="JASHIF010000004">
    <property type="protein sequence ID" value="MDI9858596.1"/>
    <property type="molecule type" value="Genomic_DNA"/>
</dbReference>